<protein>
    <submittedName>
        <fullName evidence="1">Putative nucleic acid-binding protein</fullName>
    </submittedName>
</protein>
<proteinExistence type="predicted"/>
<organism evidence="1 2">
    <name type="scientific">Microlunatus parietis</name>
    <dbReference type="NCBI Taxonomy" id="682979"/>
    <lineage>
        <taxon>Bacteria</taxon>
        <taxon>Bacillati</taxon>
        <taxon>Actinomycetota</taxon>
        <taxon>Actinomycetes</taxon>
        <taxon>Propionibacteriales</taxon>
        <taxon>Propionibacteriaceae</taxon>
        <taxon>Microlunatus</taxon>
    </lineage>
</organism>
<sequence>MGLAGHALFETFSILTRLPPPQRLAPEAARRLIEHNFPDSRFISAERSSTLLAEFTKLGISGGSIYDALVGCAAREHELPLVSRDRRAAEVYLSLGVDLELM</sequence>
<dbReference type="Gene3D" id="3.40.50.1010">
    <property type="entry name" value="5'-nuclease"/>
    <property type="match status" value="1"/>
</dbReference>
<dbReference type="Proteomes" id="UP000569914">
    <property type="component" value="Unassembled WGS sequence"/>
</dbReference>
<evidence type="ECO:0000313" key="2">
    <source>
        <dbReference type="Proteomes" id="UP000569914"/>
    </source>
</evidence>
<name>A0A7Y9IE95_9ACTN</name>
<evidence type="ECO:0000313" key="1">
    <source>
        <dbReference type="EMBL" id="NYE75142.1"/>
    </source>
</evidence>
<dbReference type="EMBL" id="JACCBU010000001">
    <property type="protein sequence ID" value="NYE75142.1"/>
    <property type="molecule type" value="Genomic_DNA"/>
</dbReference>
<comment type="caution">
    <text evidence="1">The sequence shown here is derived from an EMBL/GenBank/DDBJ whole genome shotgun (WGS) entry which is preliminary data.</text>
</comment>
<dbReference type="CDD" id="cd18681">
    <property type="entry name" value="PIN_MtVapC27-VapC40_like"/>
    <property type="match status" value="1"/>
</dbReference>
<gene>
    <name evidence="1" type="ORF">BKA15_006471</name>
</gene>
<dbReference type="AlphaFoldDB" id="A0A7Y9IE95"/>
<reference evidence="1 2" key="1">
    <citation type="submission" date="2020-07" db="EMBL/GenBank/DDBJ databases">
        <title>Sequencing the genomes of 1000 actinobacteria strains.</title>
        <authorList>
            <person name="Klenk H.-P."/>
        </authorList>
    </citation>
    <scope>NUCLEOTIDE SEQUENCE [LARGE SCALE GENOMIC DNA]</scope>
    <source>
        <strain evidence="1 2">DSM 22083</strain>
    </source>
</reference>
<accession>A0A7Y9IE95</accession>
<dbReference type="InterPro" id="IPR029060">
    <property type="entry name" value="PIN-like_dom_sf"/>
</dbReference>
<keyword evidence="2" id="KW-1185">Reference proteome</keyword>
<dbReference type="SUPFAM" id="SSF88723">
    <property type="entry name" value="PIN domain-like"/>
    <property type="match status" value="1"/>
</dbReference>